<evidence type="ECO:0000313" key="3">
    <source>
        <dbReference type="EMBL" id="BAY82361.1"/>
    </source>
</evidence>
<evidence type="ECO:0000313" key="4">
    <source>
        <dbReference type="Proteomes" id="UP000218418"/>
    </source>
</evidence>
<dbReference type="SUPFAM" id="SSF50494">
    <property type="entry name" value="Trypsin-like serine proteases"/>
    <property type="match status" value="1"/>
</dbReference>
<dbReference type="GO" id="GO:0004252">
    <property type="term" value="F:serine-type endopeptidase activity"/>
    <property type="evidence" value="ECO:0007669"/>
    <property type="project" value="InterPro"/>
</dbReference>
<reference evidence="3 4" key="1">
    <citation type="submission" date="2017-06" db="EMBL/GenBank/DDBJ databases">
        <title>Genome sequencing of cyanobaciteial culture collection at National Institute for Environmental Studies (NIES).</title>
        <authorList>
            <person name="Hirose Y."/>
            <person name="Shimura Y."/>
            <person name="Fujisawa T."/>
            <person name="Nakamura Y."/>
            <person name="Kawachi M."/>
        </authorList>
    </citation>
    <scope>NUCLEOTIDE SEQUENCE [LARGE SCALE GENOMIC DNA]</scope>
    <source>
        <strain evidence="3 4">NIES-267</strain>
    </source>
</reference>
<dbReference type="PANTHER" id="PTHR43343:SF3">
    <property type="entry name" value="PROTEASE DO-LIKE 8, CHLOROPLASTIC"/>
    <property type="match status" value="1"/>
</dbReference>
<dbReference type="InterPro" id="IPR009003">
    <property type="entry name" value="Peptidase_S1_PA"/>
</dbReference>
<dbReference type="AlphaFoldDB" id="A0A1Z4LM99"/>
<dbReference type="Proteomes" id="UP000218418">
    <property type="component" value="Chromosome"/>
</dbReference>
<keyword evidence="2" id="KW-0378">Hydrolase</keyword>
<sequence length="288" mass="30481">MTATFTNISTELTDIAQKIRNSSVKIHSGNTGFGSGVIWKSDGLIITNAHVATSKKLTVELSDGREFTAVRIKIDPTKDLAALKIDAGNLKLKLNSATIGDSDKLRVGEIALAVGNPLGDSNAVTTGIISQIQQNSIISDIQLFPGNSGGAMTDASGKVIGINTMIAYGLSVAISSNTVQRFLESADASSSRKLGVILKPLIIGTDRQTSVGLLVLSVNHQSHAEAMGIQIGDIIFGCSGRLFRQPDDLTNYLQLVDDKESSQLQILRGGKQILVNIAFDSDKTTSKV</sequence>
<dbReference type="EMBL" id="AP018227">
    <property type="protein sequence ID" value="BAY82361.1"/>
    <property type="molecule type" value="Genomic_DNA"/>
</dbReference>
<keyword evidence="1" id="KW-0645">Protease</keyword>
<dbReference type="GO" id="GO:0006508">
    <property type="term" value="P:proteolysis"/>
    <property type="evidence" value="ECO:0007669"/>
    <property type="project" value="UniProtKB-KW"/>
</dbReference>
<accession>A0A1Z4LM99</accession>
<dbReference type="Gene3D" id="2.30.42.10">
    <property type="match status" value="1"/>
</dbReference>
<dbReference type="PRINTS" id="PR00834">
    <property type="entry name" value="PROTEASES2C"/>
</dbReference>
<evidence type="ECO:0000256" key="1">
    <source>
        <dbReference type="ARBA" id="ARBA00022670"/>
    </source>
</evidence>
<organism evidence="3 4">
    <name type="scientific">Calothrix parasitica NIES-267</name>
    <dbReference type="NCBI Taxonomy" id="1973488"/>
    <lineage>
        <taxon>Bacteria</taxon>
        <taxon>Bacillati</taxon>
        <taxon>Cyanobacteriota</taxon>
        <taxon>Cyanophyceae</taxon>
        <taxon>Nostocales</taxon>
        <taxon>Calotrichaceae</taxon>
        <taxon>Calothrix</taxon>
    </lineage>
</organism>
<dbReference type="InterPro" id="IPR036034">
    <property type="entry name" value="PDZ_sf"/>
</dbReference>
<dbReference type="SUPFAM" id="SSF50156">
    <property type="entry name" value="PDZ domain-like"/>
    <property type="match status" value="1"/>
</dbReference>
<dbReference type="InterPro" id="IPR001940">
    <property type="entry name" value="Peptidase_S1C"/>
</dbReference>
<protein>
    <submittedName>
        <fullName evidence="3">Peptidase S1 and S6 chymotrypsin/Hap</fullName>
    </submittedName>
</protein>
<gene>
    <name evidence="3" type="ORF">NIES267_18400</name>
</gene>
<keyword evidence="4" id="KW-1185">Reference proteome</keyword>
<dbReference type="InterPro" id="IPR051201">
    <property type="entry name" value="Chloro_Bact_Ser_Proteases"/>
</dbReference>
<dbReference type="OrthoDB" id="9807133at2"/>
<proteinExistence type="predicted"/>
<name>A0A1Z4LM99_9CYAN</name>
<evidence type="ECO:0000256" key="2">
    <source>
        <dbReference type="ARBA" id="ARBA00022801"/>
    </source>
</evidence>
<dbReference type="PANTHER" id="PTHR43343">
    <property type="entry name" value="PEPTIDASE S12"/>
    <property type="match status" value="1"/>
</dbReference>
<dbReference type="Gene3D" id="2.40.10.120">
    <property type="match status" value="1"/>
</dbReference>
<dbReference type="Pfam" id="PF13365">
    <property type="entry name" value="Trypsin_2"/>
    <property type="match status" value="1"/>
</dbReference>